<dbReference type="InterPro" id="IPR053176">
    <property type="entry name" value="T6SS_TssE1-like"/>
</dbReference>
<proteinExistence type="predicted"/>
<gene>
    <name evidence="2" type="ORF">BXT89_10530</name>
</gene>
<dbReference type="EMBL" id="MUBC01000020">
    <property type="protein sequence ID" value="ONM43893.1"/>
    <property type="molecule type" value="Genomic_DNA"/>
</dbReference>
<sequence>MAAPYYGTLFERLGGSAQARGHQPRELSVSASIANHLTRMLSARAGSVQMLPDYGLPELNDMRLSLHDTRQQARMAIERFINTYEPRLQQVRVVSKGDGADPLHLTFDIHARLNVGDLQQPVSFCIELDGQGQTQVMHSGSH</sequence>
<dbReference type="InterPro" id="IPR017737">
    <property type="entry name" value="TssE1-like"/>
</dbReference>
<dbReference type="Gene3D" id="3.10.450.40">
    <property type="match status" value="1"/>
</dbReference>
<reference evidence="2 3" key="1">
    <citation type="submission" date="2017-01" db="EMBL/GenBank/DDBJ databases">
        <title>Draft genome sequence of Pseudomonas pachastrellae type strain CCUG 46540T from a deep sea.</title>
        <authorList>
            <person name="Gomila M."/>
            <person name="Mulet M."/>
            <person name="Lalucat J."/>
            <person name="Garcia-Valdes E."/>
        </authorList>
    </citation>
    <scope>NUCLEOTIDE SEQUENCE [LARGE SCALE GENOMIC DNA]</scope>
    <source>
        <strain evidence="2 3">CCUG 46540</strain>
    </source>
</reference>
<protein>
    <submittedName>
        <fullName evidence="2">Type VI secretion protein</fullName>
    </submittedName>
</protein>
<dbReference type="RefSeq" id="WP_083727441.1">
    <property type="nucleotide sequence ID" value="NZ_FOUD01000015.1"/>
</dbReference>
<dbReference type="AlphaFoldDB" id="A0A1S8DES8"/>
<name>A0A1S8DES8_9GAMM</name>
<evidence type="ECO:0000313" key="2">
    <source>
        <dbReference type="EMBL" id="ONM43893.1"/>
    </source>
</evidence>
<comment type="caution">
    <text evidence="2">The sequence shown here is derived from an EMBL/GenBank/DDBJ whole genome shotgun (WGS) entry which is preliminary data.</text>
</comment>
<evidence type="ECO:0000313" key="3">
    <source>
        <dbReference type="Proteomes" id="UP000242847"/>
    </source>
</evidence>
<feature type="domain" description="IraD/Gp25-like" evidence="1">
    <location>
        <begin position="30"/>
        <end position="114"/>
    </location>
</feature>
<dbReference type="InterPro" id="IPR007048">
    <property type="entry name" value="IraD/Gp25-like"/>
</dbReference>
<evidence type="ECO:0000259" key="1">
    <source>
        <dbReference type="Pfam" id="PF04965"/>
    </source>
</evidence>
<dbReference type="SUPFAM" id="SSF160719">
    <property type="entry name" value="gpW/gp25-like"/>
    <property type="match status" value="1"/>
</dbReference>
<accession>A0A1S8DES8</accession>
<keyword evidence="3" id="KW-1185">Reference proteome</keyword>
<dbReference type="PANTHER" id="PTHR38595:SF2">
    <property type="entry name" value="TYPE VI SECRETION SYSTEM BASEPLATE SUBUNIT TSSE"/>
    <property type="match status" value="1"/>
</dbReference>
<dbReference type="NCBIfam" id="TIGR03357">
    <property type="entry name" value="VI_zyme"/>
    <property type="match status" value="1"/>
</dbReference>
<dbReference type="Proteomes" id="UP000242847">
    <property type="component" value="Unassembled WGS sequence"/>
</dbReference>
<dbReference type="STRING" id="254161.SAMN05216256_11573"/>
<dbReference type="Pfam" id="PF04965">
    <property type="entry name" value="GPW_gp25"/>
    <property type="match status" value="1"/>
</dbReference>
<organism evidence="2 3">
    <name type="scientific">Halopseudomonas pachastrellae</name>
    <dbReference type="NCBI Taxonomy" id="254161"/>
    <lineage>
        <taxon>Bacteria</taxon>
        <taxon>Pseudomonadati</taxon>
        <taxon>Pseudomonadota</taxon>
        <taxon>Gammaproteobacteria</taxon>
        <taxon>Pseudomonadales</taxon>
        <taxon>Pseudomonadaceae</taxon>
        <taxon>Halopseudomonas</taxon>
    </lineage>
</organism>
<dbReference type="OrthoDB" id="6399624at2"/>
<dbReference type="PANTHER" id="PTHR38595">
    <property type="entry name" value="CYTOPLASMIC PROTEIN-RELATED"/>
    <property type="match status" value="1"/>
</dbReference>